<evidence type="ECO:0000313" key="3">
    <source>
        <dbReference type="Proteomes" id="UP000054107"/>
    </source>
</evidence>
<organism evidence="2 3">
    <name type="scientific">Parasitella parasitica</name>
    <dbReference type="NCBI Taxonomy" id="35722"/>
    <lineage>
        <taxon>Eukaryota</taxon>
        <taxon>Fungi</taxon>
        <taxon>Fungi incertae sedis</taxon>
        <taxon>Mucoromycota</taxon>
        <taxon>Mucoromycotina</taxon>
        <taxon>Mucoromycetes</taxon>
        <taxon>Mucorales</taxon>
        <taxon>Mucorineae</taxon>
        <taxon>Mucoraceae</taxon>
        <taxon>Parasitella</taxon>
    </lineage>
</organism>
<keyword evidence="3" id="KW-1185">Reference proteome</keyword>
<feature type="non-terminal residue" evidence="2">
    <location>
        <position position="20"/>
    </location>
</feature>
<evidence type="ECO:0000313" key="2">
    <source>
        <dbReference type="EMBL" id="CEP09618.1"/>
    </source>
</evidence>
<gene>
    <name evidence="2" type="primary">PARPA_03158.1 scaffold 6961</name>
</gene>
<sequence length="20" mass="2187">MDPNDPNITLDSLDRILASS</sequence>
<reference evidence="2 3" key="1">
    <citation type="submission" date="2014-09" db="EMBL/GenBank/DDBJ databases">
        <authorList>
            <person name="Ellenberger Sabrina"/>
        </authorList>
    </citation>
    <scope>NUCLEOTIDE SEQUENCE [LARGE SCALE GENOMIC DNA]</scope>
    <source>
        <strain evidence="2 3">CBS 412.66</strain>
    </source>
</reference>
<name>A0A0B7N2J4_9FUNG</name>
<feature type="compositionally biased region" description="Polar residues" evidence="1">
    <location>
        <begin position="1"/>
        <end position="10"/>
    </location>
</feature>
<dbReference type="EMBL" id="LN722042">
    <property type="protein sequence ID" value="CEP09618.1"/>
    <property type="molecule type" value="Genomic_DNA"/>
</dbReference>
<proteinExistence type="predicted"/>
<protein>
    <submittedName>
        <fullName evidence="2">Uncharacterized protein</fullName>
    </submittedName>
</protein>
<feature type="region of interest" description="Disordered" evidence="1">
    <location>
        <begin position="1"/>
        <end position="20"/>
    </location>
</feature>
<accession>A0A0B7N2J4</accession>
<dbReference type="AlphaFoldDB" id="A0A0B7N2J4"/>
<evidence type="ECO:0000256" key="1">
    <source>
        <dbReference type="SAM" id="MobiDB-lite"/>
    </source>
</evidence>
<dbReference type="Proteomes" id="UP000054107">
    <property type="component" value="Unassembled WGS sequence"/>
</dbReference>